<dbReference type="InterPro" id="IPR027304">
    <property type="entry name" value="Trigger_fact/SurA_dom_sf"/>
</dbReference>
<accession>A0ABN2DX95</accession>
<reference evidence="3 4" key="1">
    <citation type="journal article" date="2019" name="Int. J. Syst. Evol. Microbiol.">
        <title>The Global Catalogue of Microorganisms (GCM) 10K type strain sequencing project: providing services to taxonomists for standard genome sequencing and annotation.</title>
        <authorList>
            <consortium name="The Broad Institute Genomics Platform"/>
            <consortium name="The Broad Institute Genome Sequencing Center for Infectious Disease"/>
            <person name="Wu L."/>
            <person name="Ma J."/>
        </authorList>
    </citation>
    <scope>NUCLEOTIDE SEQUENCE [LARGE SCALE GENOMIC DNA]</scope>
    <source>
        <strain evidence="3 4">JCM 14304</strain>
    </source>
</reference>
<dbReference type="EMBL" id="BAAAND010000006">
    <property type="protein sequence ID" value="GAA1586811.1"/>
    <property type="molecule type" value="Genomic_DNA"/>
</dbReference>
<evidence type="ECO:0000313" key="3">
    <source>
        <dbReference type="EMBL" id="GAA1586811.1"/>
    </source>
</evidence>
<feature type="compositionally biased region" description="Low complexity" evidence="1">
    <location>
        <begin position="197"/>
        <end position="207"/>
    </location>
</feature>
<evidence type="ECO:0008006" key="5">
    <source>
        <dbReference type="Google" id="ProtNLM"/>
    </source>
</evidence>
<evidence type="ECO:0000256" key="1">
    <source>
        <dbReference type="SAM" id="MobiDB-lite"/>
    </source>
</evidence>
<feature type="region of interest" description="Disordered" evidence="1">
    <location>
        <begin position="177"/>
        <end position="207"/>
    </location>
</feature>
<dbReference type="SUPFAM" id="SSF109998">
    <property type="entry name" value="Triger factor/SurA peptide-binding domain-like"/>
    <property type="match status" value="1"/>
</dbReference>
<protein>
    <recommendedName>
        <fullName evidence="5">SurA-like protein</fullName>
    </recommendedName>
</protein>
<dbReference type="PROSITE" id="PS51257">
    <property type="entry name" value="PROKAR_LIPOPROTEIN"/>
    <property type="match status" value="1"/>
</dbReference>
<keyword evidence="2" id="KW-0732">Signal</keyword>
<feature type="chain" id="PRO_5046375273" description="SurA-like protein" evidence="2">
    <location>
        <begin position="23"/>
        <end position="207"/>
    </location>
</feature>
<comment type="caution">
    <text evidence="3">The sequence shown here is derived from an EMBL/GenBank/DDBJ whole genome shotgun (WGS) entry which is preliminary data.</text>
</comment>
<evidence type="ECO:0000313" key="4">
    <source>
        <dbReference type="Proteomes" id="UP001500190"/>
    </source>
</evidence>
<name>A0ABN2DX95_9ACTN</name>
<keyword evidence="4" id="KW-1185">Reference proteome</keyword>
<organism evidence="3 4">
    <name type="scientific">Kribbella karoonensis</name>
    <dbReference type="NCBI Taxonomy" id="324851"/>
    <lineage>
        <taxon>Bacteria</taxon>
        <taxon>Bacillati</taxon>
        <taxon>Actinomycetota</taxon>
        <taxon>Actinomycetes</taxon>
        <taxon>Propionibacteriales</taxon>
        <taxon>Kribbellaceae</taxon>
        <taxon>Kribbella</taxon>
    </lineage>
</organism>
<evidence type="ECO:0000256" key="2">
    <source>
        <dbReference type="SAM" id="SignalP"/>
    </source>
</evidence>
<dbReference type="RefSeq" id="WP_344192603.1">
    <property type="nucleotide sequence ID" value="NZ_BAAAND010000006.1"/>
</dbReference>
<sequence>MSTRLRALGAVAAIVLLTGGCAAGTHPGAAAVVGKTEISVSDVDNTSRAVSSALGQSFNTVAALNILVSNALVSEIGQQKSITVTPAETAAAALSSVGDDQSMYQKFQSSAETRDFLNAVGTASVITVKLAGGTIQDLQNQTKLQQGVLAVREASKGIDVSVAPRFGKWSDGTLDGTISGSLSKESDQTAARRKAAENAAQQAQGQG</sequence>
<gene>
    <name evidence="3" type="ORF">GCM10009742_36060</name>
</gene>
<feature type="signal peptide" evidence="2">
    <location>
        <begin position="1"/>
        <end position="22"/>
    </location>
</feature>
<proteinExistence type="predicted"/>
<dbReference type="Proteomes" id="UP001500190">
    <property type="component" value="Unassembled WGS sequence"/>
</dbReference>